<feature type="repeat" description="TPR" evidence="1">
    <location>
        <begin position="461"/>
        <end position="494"/>
    </location>
</feature>
<evidence type="ECO:0000313" key="4">
    <source>
        <dbReference type="Proteomes" id="UP000251889"/>
    </source>
</evidence>
<sequence>MSCTGKKDDQSIRNDLAAIELSRGDITLCGVGKDQFGSVSFTSACSEDVRDNFNLALALLHSFEYTEAEKMFAKVVDQDPSCAMGYWGIAMCNFHPLWSPPTQADLQKGAKVIKLGRAVVDESSAASDYLEAIAVIYDHADSIDHRVRLSKFEKASERIFDKYPDDAEAAIFYALALDAAVDPTDKSFKNQRKAGAILNKLFEEKPNHPGVAHYLIHNYDYPELAEEGLPAARKYASIAAASAHAQHMPSHIFTRLGLWDESIESNIKSVDAARCYAEKSGLKAHWDEELHGLDYLIYAYLQKGDDAKALEQLKYLNSIQTVSPVNFKAAYSLAAGSARYALERRDWSSAAALTVTPAGFPWDKFLWEQANIHFAKALGAVHINKIADAKKDLQKLEALLAKLQEQNETYKANLVSIQVKAAGAWIKFKENKKSEAIAMMNEASFMEDATAKHPVTPGEVLPARELLGDMYMAISDPKSALKEYEASLRTHPNRFNGLYGALVASRSINDIEKLAYYKQKLAANNFLGDRPQMEIFKEIPIKM</sequence>
<feature type="coiled-coil region" evidence="2">
    <location>
        <begin position="386"/>
        <end position="420"/>
    </location>
</feature>
<protein>
    <recommendedName>
        <fullName evidence="5">Tetratricopeptide repeat protein</fullName>
    </recommendedName>
</protein>
<dbReference type="PROSITE" id="PS50005">
    <property type="entry name" value="TPR"/>
    <property type="match status" value="1"/>
</dbReference>
<evidence type="ECO:0000256" key="1">
    <source>
        <dbReference type="PROSITE-ProRule" id="PRU00339"/>
    </source>
</evidence>
<dbReference type="Gene3D" id="1.25.40.10">
    <property type="entry name" value="Tetratricopeptide repeat domain"/>
    <property type="match status" value="2"/>
</dbReference>
<keyword evidence="1" id="KW-0802">TPR repeat</keyword>
<comment type="caution">
    <text evidence="3">The sequence shown here is derived from an EMBL/GenBank/DDBJ whole genome shotgun (WGS) entry which is preliminary data.</text>
</comment>
<dbReference type="Proteomes" id="UP000251889">
    <property type="component" value="Unassembled WGS sequence"/>
</dbReference>
<proteinExistence type="predicted"/>
<keyword evidence="4" id="KW-1185">Reference proteome</keyword>
<evidence type="ECO:0000256" key="2">
    <source>
        <dbReference type="SAM" id="Coils"/>
    </source>
</evidence>
<evidence type="ECO:0000313" key="3">
    <source>
        <dbReference type="EMBL" id="RAW01819.1"/>
    </source>
</evidence>
<dbReference type="PANTHER" id="PTHR45588">
    <property type="entry name" value="TPR DOMAIN-CONTAINING PROTEIN"/>
    <property type="match status" value="1"/>
</dbReference>
<dbReference type="EMBL" id="QMFY01000003">
    <property type="protein sequence ID" value="RAW01819.1"/>
    <property type="molecule type" value="Genomic_DNA"/>
</dbReference>
<evidence type="ECO:0008006" key="5">
    <source>
        <dbReference type="Google" id="ProtNLM"/>
    </source>
</evidence>
<dbReference type="InterPro" id="IPR019734">
    <property type="entry name" value="TPR_rpt"/>
</dbReference>
<reference evidence="3 4" key="1">
    <citation type="submission" date="2018-06" db="EMBL/GenBank/DDBJ databases">
        <title>Chryseolinea flavus sp. nov., a member of the phylum Bacteroidetes isolated from soil.</title>
        <authorList>
            <person name="Li Y."/>
            <person name="Wang J."/>
        </authorList>
    </citation>
    <scope>NUCLEOTIDE SEQUENCE [LARGE SCALE GENOMIC DNA]</scope>
    <source>
        <strain evidence="3 4">SDU1-6</strain>
    </source>
</reference>
<gene>
    <name evidence="3" type="ORF">DQQ10_09250</name>
</gene>
<organism evidence="3 4">
    <name type="scientific">Pseudochryseolinea flava</name>
    <dbReference type="NCBI Taxonomy" id="2059302"/>
    <lineage>
        <taxon>Bacteria</taxon>
        <taxon>Pseudomonadati</taxon>
        <taxon>Bacteroidota</taxon>
        <taxon>Cytophagia</taxon>
        <taxon>Cytophagales</taxon>
        <taxon>Fulvivirgaceae</taxon>
        <taxon>Pseudochryseolinea</taxon>
    </lineage>
</organism>
<name>A0A364Y4Y9_9BACT</name>
<dbReference type="SUPFAM" id="SSF48452">
    <property type="entry name" value="TPR-like"/>
    <property type="match status" value="1"/>
</dbReference>
<keyword evidence="2" id="KW-0175">Coiled coil</keyword>
<dbReference type="InterPro" id="IPR011990">
    <property type="entry name" value="TPR-like_helical_dom_sf"/>
</dbReference>
<accession>A0A364Y4Y9</accession>
<dbReference type="AlphaFoldDB" id="A0A364Y4Y9"/>
<dbReference type="PANTHER" id="PTHR45588:SF1">
    <property type="entry name" value="WW DOMAIN-CONTAINING PROTEIN"/>
    <property type="match status" value="1"/>
</dbReference>